<dbReference type="PRINTS" id="PR00263">
    <property type="entry name" value="HBGFFGF"/>
</dbReference>
<evidence type="ECO:0000313" key="4">
    <source>
        <dbReference type="Proteomes" id="UP000250572"/>
    </source>
</evidence>
<proteinExistence type="inferred from homology"/>
<dbReference type="SUPFAM" id="SSF50353">
    <property type="entry name" value="Cytokine"/>
    <property type="match status" value="1"/>
</dbReference>
<accession>A0A315W420</accession>
<evidence type="ECO:0000256" key="2">
    <source>
        <dbReference type="RuleBase" id="RU049442"/>
    </source>
</evidence>
<dbReference type="PANTHER" id="PTHR11486">
    <property type="entry name" value="FIBROBLAST GROWTH FACTOR"/>
    <property type="match status" value="1"/>
</dbReference>
<dbReference type="InterPro" id="IPR008996">
    <property type="entry name" value="IL1/FGF"/>
</dbReference>
<evidence type="ECO:0000256" key="1">
    <source>
        <dbReference type="ARBA" id="ARBA00007936"/>
    </source>
</evidence>
<dbReference type="InterPro" id="IPR002209">
    <property type="entry name" value="Fibroblast_GF_fam"/>
</dbReference>
<organism evidence="3 4">
    <name type="scientific">Gambusia affinis</name>
    <name type="common">Western mosquitofish</name>
    <name type="synonym">Heterandria affinis</name>
    <dbReference type="NCBI Taxonomy" id="33528"/>
    <lineage>
        <taxon>Eukaryota</taxon>
        <taxon>Metazoa</taxon>
        <taxon>Chordata</taxon>
        <taxon>Craniata</taxon>
        <taxon>Vertebrata</taxon>
        <taxon>Euteleostomi</taxon>
        <taxon>Actinopterygii</taxon>
        <taxon>Neopterygii</taxon>
        <taxon>Teleostei</taxon>
        <taxon>Neoteleostei</taxon>
        <taxon>Acanthomorphata</taxon>
        <taxon>Ovalentaria</taxon>
        <taxon>Atherinomorphae</taxon>
        <taxon>Cyprinodontiformes</taxon>
        <taxon>Poeciliidae</taxon>
        <taxon>Poeciliinae</taxon>
        <taxon>Gambusia</taxon>
    </lineage>
</organism>
<name>A0A315W420_GAMAF</name>
<dbReference type="EMBL" id="NHOQ01000399">
    <property type="protein sequence ID" value="PWA30418.1"/>
    <property type="molecule type" value="Genomic_DNA"/>
</dbReference>
<dbReference type="Gene3D" id="2.80.10.50">
    <property type="match status" value="1"/>
</dbReference>
<dbReference type="SMART" id="SM00442">
    <property type="entry name" value="FGF"/>
    <property type="match status" value="1"/>
</dbReference>
<dbReference type="STRING" id="33528.ENSGAFP00000002769"/>
<dbReference type="AlphaFoldDB" id="A0A315W420"/>
<feature type="signal peptide" evidence="2">
    <location>
        <begin position="1"/>
        <end position="21"/>
    </location>
</feature>
<keyword evidence="2" id="KW-0732">Signal</keyword>
<keyword evidence="4" id="KW-1185">Reference proteome</keyword>
<protein>
    <recommendedName>
        <fullName evidence="2">Fibroblast growth factor</fullName>
        <shortName evidence="2">FGF</shortName>
    </recommendedName>
</protein>
<dbReference type="Proteomes" id="UP000250572">
    <property type="component" value="Unassembled WGS sequence"/>
</dbReference>
<comment type="similarity">
    <text evidence="1 2">Belongs to the heparin-binding growth factors family.</text>
</comment>
<gene>
    <name evidence="3" type="ORF">CCH79_00020944</name>
</gene>
<dbReference type="Pfam" id="PF00167">
    <property type="entry name" value="FGF"/>
    <property type="match status" value="1"/>
</dbReference>
<dbReference type="GO" id="GO:0008083">
    <property type="term" value="F:growth factor activity"/>
    <property type="evidence" value="ECO:0007669"/>
    <property type="project" value="InterPro"/>
</dbReference>
<evidence type="ECO:0000313" key="3">
    <source>
        <dbReference type="EMBL" id="PWA30418.1"/>
    </source>
</evidence>
<reference evidence="3 4" key="1">
    <citation type="journal article" date="2018" name="G3 (Bethesda)">
        <title>A High-Quality Reference Genome for the Invasive Mosquitofish Gambusia affinis Using a Chicago Library.</title>
        <authorList>
            <person name="Hoffberg S.L."/>
            <person name="Troendle N.J."/>
            <person name="Glenn T.C."/>
            <person name="Mahmud O."/>
            <person name="Louha S."/>
            <person name="Chalopin D."/>
            <person name="Bennetzen J.L."/>
            <person name="Mauricio R."/>
        </authorList>
    </citation>
    <scope>NUCLEOTIDE SEQUENCE [LARGE SCALE GENOMIC DNA]</scope>
    <source>
        <strain evidence="3">NE01/NJP1002.9</strain>
        <tissue evidence="3">Muscle</tissue>
    </source>
</reference>
<feature type="chain" id="PRO_5016189683" description="Fibroblast growth factor" evidence="2">
    <location>
        <begin position="22"/>
        <end position="147"/>
    </location>
</feature>
<sequence>MSCWTPTAALLLGVLLGAAAGAPAPDATPLDRRWETLFSRSVLWVSGEKPGLSWETDYLLGIQRVRRLYCNVGIGFHLQVLPDGGISGAHSEDPYSLIQISTVERGVVSLFGLRSERFVAMNSRGRLYGTVGEPAAPPAQKGLFKGR</sequence>
<comment type="caution">
    <text evidence="3">The sequence shown here is derived from an EMBL/GenBank/DDBJ whole genome shotgun (WGS) entry which is preliminary data.</text>
</comment>